<feature type="domain" description="BHLH" evidence="2">
    <location>
        <begin position="22"/>
        <end position="72"/>
    </location>
</feature>
<evidence type="ECO:0000256" key="1">
    <source>
        <dbReference type="SAM" id="MobiDB-lite"/>
    </source>
</evidence>
<feature type="region of interest" description="Disordered" evidence="1">
    <location>
        <begin position="82"/>
        <end position="125"/>
    </location>
</feature>
<sequence length="125" mass="14307">MSSPSSPSSSSFSSSEAETLSLCRRRRFMKVSQERRERKETLAKLQRIVPTAREGISQLELLQRIIDYIADLQAQVDSFNKEQHENKENVKPSHMQTMSFSSRSSKSNFGGRTRKMDGLQQLPAR</sequence>
<dbReference type="AlphaFoldDB" id="A0A0M3I9V6"/>
<dbReference type="InterPro" id="IPR036638">
    <property type="entry name" value="HLH_DNA-bd_sf"/>
</dbReference>
<organism evidence="3 4">
    <name type="scientific">Ascaris lumbricoides</name>
    <name type="common">Giant roundworm</name>
    <dbReference type="NCBI Taxonomy" id="6252"/>
    <lineage>
        <taxon>Eukaryota</taxon>
        <taxon>Metazoa</taxon>
        <taxon>Ecdysozoa</taxon>
        <taxon>Nematoda</taxon>
        <taxon>Chromadorea</taxon>
        <taxon>Rhabditida</taxon>
        <taxon>Spirurina</taxon>
        <taxon>Ascaridomorpha</taxon>
        <taxon>Ascaridoidea</taxon>
        <taxon>Ascarididae</taxon>
        <taxon>Ascaris</taxon>
    </lineage>
</organism>
<protein>
    <submittedName>
        <fullName evidence="4">BHLH domain-containing protein</fullName>
    </submittedName>
</protein>
<evidence type="ECO:0000313" key="4">
    <source>
        <dbReference type="WBParaSite" id="ALUE_0001428701-mRNA-1"/>
    </source>
</evidence>
<keyword evidence="3" id="KW-1185">Reference proteome</keyword>
<feature type="compositionally biased region" description="Basic and acidic residues" evidence="1">
    <location>
        <begin position="82"/>
        <end position="91"/>
    </location>
</feature>
<dbReference type="Gene3D" id="4.10.280.10">
    <property type="entry name" value="Helix-loop-helix DNA-binding domain"/>
    <property type="match status" value="1"/>
</dbReference>
<proteinExistence type="predicted"/>
<dbReference type="SUPFAM" id="SSF47459">
    <property type="entry name" value="HLH, helix-loop-helix DNA-binding domain"/>
    <property type="match status" value="1"/>
</dbReference>
<name>A0A0M3I9V6_ASCLU</name>
<dbReference type="WBParaSite" id="ALUE_0001428701-mRNA-1">
    <property type="protein sequence ID" value="ALUE_0001428701-mRNA-1"/>
    <property type="gene ID" value="ALUE_0001428701"/>
</dbReference>
<accession>A0A0M3I9V6</accession>
<dbReference type="GO" id="GO:0046983">
    <property type="term" value="F:protein dimerization activity"/>
    <property type="evidence" value="ECO:0007669"/>
    <property type="project" value="InterPro"/>
</dbReference>
<evidence type="ECO:0000313" key="3">
    <source>
        <dbReference type="Proteomes" id="UP000036681"/>
    </source>
</evidence>
<reference evidence="4" key="1">
    <citation type="submission" date="2017-02" db="UniProtKB">
        <authorList>
            <consortium name="WormBaseParasite"/>
        </authorList>
    </citation>
    <scope>IDENTIFICATION</scope>
</reference>
<dbReference type="InterPro" id="IPR011598">
    <property type="entry name" value="bHLH_dom"/>
</dbReference>
<dbReference type="Proteomes" id="UP000036681">
    <property type="component" value="Unplaced"/>
</dbReference>
<evidence type="ECO:0000259" key="2">
    <source>
        <dbReference type="PROSITE" id="PS50888"/>
    </source>
</evidence>
<dbReference type="PROSITE" id="PS50888">
    <property type="entry name" value="BHLH"/>
    <property type="match status" value="1"/>
</dbReference>